<evidence type="ECO:0000313" key="1">
    <source>
        <dbReference type="EMBL" id="MFC4835380.1"/>
    </source>
</evidence>
<evidence type="ECO:0000313" key="2">
    <source>
        <dbReference type="Proteomes" id="UP001595909"/>
    </source>
</evidence>
<proteinExistence type="predicted"/>
<reference evidence="2" key="1">
    <citation type="journal article" date="2019" name="Int. J. Syst. Evol. Microbiol.">
        <title>The Global Catalogue of Microorganisms (GCM) 10K type strain sequencing project: providing services to taxonomists for standard genome sequencing and annotation.</title>
        <authorList>
            <consortium name="The Broad Institute Genomics Platform"/>
            <consortium name="The Broad Institute Genome Sequencing Center for Infectious Disease"/>
            <person name="Wu L."/>
            <person name="Ma J."/>
        </authorList>
    </citation>
    <scope>NUCLEOTIDE SEQUENCE [LARGE SCALE GENOMIC DNA]</scope>
    <source>
        <strain evidence="2">CCUG 50347</strain>
    </source>
</reference>
<sequence length="68" mass="7473">MDGYRYELRVAGRLSERARDAFPDTTIDVVPAETVISTDVVDESGLHGLLALCRSLGLEVTSFHRVVP</sequence>
<comment type="caution">
    <text evidence="1">The sequence shown here is derived from an EMBL/GenBank/DDBJ whole genome shotgun (WGS) entry which is preliminary data.</text>
</comment>
<dbReference type="EMBL" id="JBHSIM010000049">
    <property type="protein sequence ID" value="MFC4835380.1"/>
    <property type="molecule type" value="Genomic_DNA"/>
</dbReference>
<dbReference type="Proteomes" id="UP001595909">
    <property type="component" value="Unassembled WGS sequence"/>
</dbReference>
<name>A0ABV9RP50_9PSEU</name>
<gene>
    <name evidence="1" type="ORF">ACFPEL_23420</name>
</gene>
<organism evidence="1 2">
    <name type="scientific">Actinomycetospora chibensis</name>
    <dbReference type="NCBI Taxonomy" id="663606"/>
    <lineage>
        <taxon>Bacteria</taxon>
        <taxon>Bacillati</taxon>
        <taxon>Actinomycetota</taxon>
        <taxon>Actinomycetes</taxon>
        <taxon>Pseudonocardiales</taxon>
        <taxon>Pseudonocardiaceae</taxon>
        <taxon>Actinomycetospora</taxon>
    </lineage>
</organism>
<keyword evidence="2" id="KW-1185">Reference proteome</keyword>
<dbReference type="RefSeq" id="WP_274187082.1">
    <property type="nucleotide sequence ID" value="NZ_BAABHN010000049.1"/>
</dbReference>
<protein>
    <submittedName>
        <fullName evidence="1">Uncharacterized protein</fullName>
    </submittedName>
</protein>
<accession>A0ABV9RP50</accession>